<name>F8KY20_PARAV</name>
<evidence type="ECO:0000313" key="3">
    <source>
        <dbReference type="EMBL" id="CCB85762.1"/>
    </source>
</evidence>
<evidence type="ECO:0000313" key="4">
    <source>
        <dbReference type="Proteomes" id="UP000000495"/>
    </source>
</evidence>
<reference evidence="3 4" key="2">
    <citation type="journal article" date="2011" name="Mol. Biol. Evol.">
        <title>Unity in variety--the pan-genome of the Chlamydiae.</title>
        <authorList>
            <person name="Collingro A."/>
            <person name="Tischler P."/>
            <person name="Weinmaier T."/>
            <person name="Penz T."/>
            <person name="Heinz E."/>
            <person name="Brunham R.C."/>
            <person name="Read T.D."/>
            <person name="Bavoil P.M."/>
            <person name="Sachse K."/>
            <person name="Kahane S."/>
            <person name="Friedman M.G."/>
            <person name="Rattei T."/>
            <person name="Myers G.S."/>
            <person name="Horn M."/>
        </authorList>
    </citation>
    <scope>NUCLEOTIDE SEQUENCE [LARGE SCALE GENOMIC DNA]</scope>
    <source>
        <strain evidence="4">UV7</strain>
    </source>
</reference>
<feature type="compositionally biased region" description="Basic and acidic residues" evidence="2">
    <location>
        <begin position="24"/>
        <end position="33"/>
    </location>
</feature>
<dbReference type="AlphaFoldDB" id="F8KY20"/>
<keyword evidence="4" id="KW-1185">Reference proteome</keyword>
<evidence type="ECO:0000256" key="1">
    <source>
        <dbReference type="SAM" id="Coils"/>
    </source>
</evidence>
<protein>
    <submittedName>
        <fullName evidence="3">Uncharacterized protein</fullName>
    </submittedName>
</protein>
<accession>F8KY20</accession>
<dbReference type="HOGENOM" id="CLU_270106_0_0_0"/>
<feature type="compositionally biased region" description="Low complexity" evidence="2">
    <location>
        <begin position="1"/>
        <end position="19"/>
    </location>
</feature>
<dbReference type="RefSeq" id="WP_013924588.1">
    <property type="nucleotide sequence ID" value="NC_015702.1"/>
</dbReference>
<dbReference type="STRING" id="765952.PUV_08120"/>
<evidence type="ECO:0000256" key="2">
    <source>
        <dbReference type="SAM" id="MobiDB-lite"/>
    </source>
</evidence>
<dbReference type="EMBL" id="FR872580">
    <property type="protein sequence ID" value="CCB85762.1"/>
    <property type="molecule type" value="Genomic_DNA"/>
</dbReference>
<organism evidence="3 4">
    <name type="scientific">Parachlamydia acanthamoebae (strain UV7)</name>
    <dbReference type="NCBI Taxonomy" id="765952"/>
    <lineage>
        <taxon>Bacteria</taxon>
        <taxon>Pseudomonadati</taxon>
        <taxon>Chlamydiota</taxon>
        <taxon>Chlamydiia</taxon>
        <taxon>Parachlamydiales</taxon>
        <taxon>Parachlamydiaceae</taxon>
        <taxon>Parachlamydia</taxon>
    </lineage>
</organism>
<reference key="1">
    <citation type="journal article" date="2011" name="Mol. Biol. Evol.">
        <title>Unity in variety -- the pan-genome of the Chlamydiae.</title>
        <authorList>
            <person name="Collingro A."/>
            <person name="Tischler P."/>
            <person name="Weinmaier T."/>
            <person name="Penz T."/>
            <person name="Heinz E."/>
            <person name="Brunham R.C."/>
            <person name="Read T.D."/>
            <person name="Bavoil P.M."/>
            <person name="Sachse K."/>
            <person name="Kahane S."/>
            <person name="Friedman M.G."/>
            <person name="Rattei T."/>
            <person name="Myers G.S.A."/>
            <person name="Horn M."/>
        </authorList>
    </citation>
    <scope>NUCLEOTIDE SEQUENCE</scope>
    <source>
        <strain>UV7</strain>
    </source>
</reference>
<feature type="coiled-coil region" evidence="1">
    <location>
        <begin position="1176"/>
        <end position="1207"/>
    </location>
</feature>
<proteinExistence type="predicted"/>
<keyword evidence="1" id="KW-0175">Coiled coil</keyword>
<dbReference type="KEGG" id="puv:PUV_08120"/>
<feature type="region of interest" description="Disordered" evidence="2">
    <location>
        <begin position="1"/>
        <end position="33"/>
    </location>
</feature>
<feature type="coiled-coil region" evidence="1">
    <location>
        <begin position="51"/>
        <end position="145"/>
    </location>
</feature>
<sequence>MSIPEPSNRLSLPSSLSSSTIEQQKTEEQKPGFIQGREKVTLVTQSGSTKIKDLSRTIQDLAKNVFRAQSQLSAHSALIVSGEEIKDKGNLEEAVRHSKENIKDIELQLAHAESGPARAKLEKDLHVLKARVETLTKQYDTLVSEKDARGAEGAMRKEINDLLLEGSKDPLKAAQNFEKAHAKLAVSDPHGTQFPELQQKMQVYAGKYLKLSSEERSMEKKLENRNFSSKDKVSPEKVSPREAKVIESLIRKHVAVLSLETDPQKKENQFEKVKNLARGFGTSQAFLKNFLNDDQKIAGLDARTRALLESAMPQTPISSMRLLLREISTEKANYFKTELQNKAPVGEGSPSTRVEVPEAKISSSEKKEAQFKIGLMTYLFNRPVGKVANKLNDLAVNNLKIEKVIEFEIKHVASKSVEELTKADNQQIKTLSTLIQQEKDALATLKSELVAKGPSRLASDVERAILKQESVVARLETKLDILKSQSGDDYKKGVNLKKGIEQFIQEALSGPEHTAESLFAAFEAQKQLASLAEKSQGPLQPELRQMNETAIARLTSPEVKEASKLTSDEAKLKAQLLKAESSKDLQTLKASPAEVRNMLAKEMLESMVSEKSSEEKENTVSQLKAQMQAWNTSILLSANAGFKEVFTTYDRFVGAEAERARLDFYTQRADVLNEIAVKGFPRDLKAKMDQLHETGASQGAHISKELEKVEVKFSAYINTRTRKTSSEKGISERLQKDRPSLKASDEKAALTLVTKNAELALSKAGAPEAKKLAEELNRLKEAAVGRSIQQRFRDVLKMNRSSETQDPKAIWNTVATDPELAKNLDVLRQQSAQRMQNILQDIGTLLETEPGKTQEQFDKLTEEVQTYTAFMLEGGQEDHAVQALSVGIEAEISKKMDRLLAHSDTEFEPNLATLQMASGIVSRGLTALPASFQAKARAQIGSSEAFKSKVEEILPRFSALFKSNANETALISSSLHQVRTLASLAQVESSKLTFLDEATIQNNFVSAHKELVSSTRRELEEGQKGYDKLLAQKEALKKILTPEEGAHLENFLEKFDQYLNQLKPIADQFNEIEKKDASEASSAQAAGVLESAAFKQLAVAIKDTLGVQQGMGQINTKAAQVIAEGRPEAKVFRDADLGVQFVLIKHPVDRFLKWPGLLDNMVKIIEKKKPEEGSQLAGVQNRFAQLKLQVEAQAQEINKANRQLNQR</sequence>
<dbReference type="Proteomes" id="UP000000495">
    <property type="component" value="Chromosome"/>
</dbReference>
<gene>
    <name evidence="3" type="ordered locus">PUV_08120</name>
</gene>
<feature type="coiled-coil region" evidence="1">
    <location>
        <begin position="428"/>
        <end position="485"/>
    </location>
</feature>